<comment type="subcellular location">
    <subcellularLocation>
        <location evidence="1">Membrane</location>
        <topology evidence="1">Multi-pass membrane protein</topology>
    </subcellularLocation>
</comment>
<sequence length="445" mass="48864">MSKEKEESHYQEPKRVIGLKDLVFLSVGGQSPFLSILTYGVAAFLYGSYFAPIAIVIGTILVLLNGMVIYKLSTRYTKSGGYYTYAYYSLTKRLGFETGWIYLVYSVLYGSAYVLGATFVLHHVLHINPWIIALTIFGVSSIFALTGIKPSAKYAIVASVIEIGIMATLAVLFLKSTSFTFYNPFNYHISFGMLALAILFGAGIPTGYGSITPLSGEVKDPKRTVPLAIVIVILLGGLLAAFDVYAIGDHLLYYHISPTSTDLLSLIESRFGIITFAFVIFAAANDGILATLSFMLATSRTAYAMSTHGFLPSIFSKFESERGPIFASLLTIVLYLITIVSSLYLAGLRPYLAFEEVAEIAVLSNLLVHIAADSSLFKISLKRFNKRLVEISLALAAIGITAWNMIETISSTTPVLVYIFMTFIIMGFLAAEVIEMEREEQQQED</sequence>
<dbReference type="PANTHER" id="PTHR42770">
    <property type="entry name" value="AMINO ACID TRANSPORTER-RELATED"/>
    <property type="match status" value="1"/>
</dbReference>
<feature type="transmembrane region" description="Helical" evidence="5">
    <location>
        <begin position="412"/>
        <end position="434"/>
    </location>
</feature>
<dbReference type="AlphaFoldDB" id="A0A650CU82"/>
<keyword evidence="3 5" id="KW-1133">Transmembrane helix</keyword>
<dbReference type="GeneID" id="42779022"/>
<organism evidence="8 9">
    <name type="scientific">Acidianus ambivalens</name>
    <name type="common">Desulfurolobus ambivalens</name>
    <dbReference type="NCBI Taxonomy" id="2283"/>
    <lineage>
        <taxon>Archaea</taxon>
        <taxon>Thermoproteota</taxon>
        <taxon>Thermoprotei</taxon>
        <taxon>Sulfolobales</taxon>
        <taxon>Sulfolobaceae</taxon>
        <taxon>Acidianus</taxon>
    </lineage>
</organism>
<reference evidence="8 9" key="2">
    <citation type="submission" date="2019-10" db="EMBL/GenBank/DDBJ databases">
        <title>Genome Sequences from Six Type Strain Members of the Archaeal Family Sulfolobaceae: Acidianus ambivalens, Acidianus infernus, Metallosphaera prunae, Stygiolobus azoricus, Sulfolobus metallicus, and Sulfurisphaera ohwakuensis.</title>
        <authorList>
            <person name="Counts J.A."/>
            <person name="Kelly R.M."/>
        </authorList>
    </citation>
    <scope>NUCLEOTIDE SEQUENCE [LARGE SCALE GENOMIC DNA]</scope>
    <source>
        <strain evidence="8 9">LEI 10</strain>
    </source>
</reference>
<dbReference type="EMBL" id="WHYS01000002">
    <property type="protein sequence ID" value="MQL56073.1"/>
    <property type="molecule type" value="Genomic_DNA"/>
</dbReference>
<feature type="domain" description="Amino acid permease/ SLC12A" evidence="6">
    <location>
        <begin position="22"/>
        <end position="419"/>
    </location>
</feature>
<accession>A0A650CU82</accession>
<evidence type="ECO:0000256" key="4">
    <source>
        <dbReference type="ARBA" id="ARBA00023136"/>
    </source>
</evidence>
<dbReference type="InterPro" id="IPR004841">
    <property type="entry name" value="AA-permease/SLC12A_dom"/>
</dbReference>
<dbReference type="InterPro" id="IPR050367">
    <property type="entry name" value="APC_superfamily"/>
</dbReference>
<dbReference type="Proteomes" id="UP000474054">
    <property type="component" value="Unassembled WGS sequence"/>
</dbReference>
<feature type="transmembrane region" description="Helical" evidence="5">
    <location>
        <begin position="357"/>
        <end position="376"/>
    </location>
</feature>
<feature type="transmembrane region" description="Helical" evidence="5">
    <location>
        <begin position="225"/>
        <end position="248"/>
    </location>
</feature>
<evidence type="ECO:0000313" key="9">
    <source>
        <dbReference type="Proteomes" id="UP000426328"/>
    </source>
</evidence>
<name>A0A650CU82_ACIAM</name>
<keyword evidence="4 5" id="KW-0472">Membrane</keyword>
<dbReference type="PIRSF" id="PIRSF006060">
    <property type="entry name" value="AA_transporter"/>
    <property type="match status" value="1"/>
</dbReference>
<dbReference type="GO" id="GO:0016020">
    <property type="term" value="C:membrane"/>
    <property type="evidence" value="ECO:0007669"/>
    <property type="project" value="UniProtKB-SubCell"/>
</dbReference>
<evidence type="ECO:0000256" key="3">
    <source>
        <dbReference type="ARBA" id="ARBA00022989"/>
    </source>
</evidence>
<dbReference type="EMBL" id="CP045482">
    <property type="protein sequence ID" value="QGR21376.1"/>
    <property type="molecule type" value="Genomic_DNA"/>
</dbReference>
<evidence type="ECO:0000313" key="10">
    <source>
        <dbReference type="Proteomes" id="UP000474054"/>
    </source>
</evidence>
<feature type="transmembrane region" description="Helical" evidence="5">
    <location>
        <begin position="127"/>
        <end position="147"/>
    </location>
</feature>
<protein>
    <submittedName>
        <fullName evidence="8">Amino acid permease</fullName>
    </submittedName>
</protein>
<evidence type="ECO:0000256" key="2">
    <source>
        <dbReference type="ARBA" id="ARBA00022692"/>
    </source>
</evidence>
<dbReference type="Gene3D" id="1.20.1740.10">
    <property type="entry name" value="Amino acid/polyamine transporter I"/>
    <property type="match status" value="1"/>
</dbReference>
<dbReference type="Proteomes" id="UP000426328">
    <property type="component" value="Chromosome"/>
</dbReference>
<feature type="transmembrane region" description="Helical" evidence="5">
    <location>
        <begin position="100"/>
        <end position="121"/>
    </location>
</feature>
<dbReference type="GO" id="GO:0055085">
    <property type="term" value="P:transmembrane transport"/>
    <property type="evidence" value="ECO:0007669"/>
    <property type="project" value="InterPro"/>
</dbReference>
<evidence type="ECO:0000259" key="6">
    <source>
        <dbReference type="Pfam" id="PF00324"/>
    </source>
</evidence>
<keyword evidence="2 5" id="KW-0812">Transmembrane</keyword>
<dbReference type="Pfam" id="PF00324">
    <property type="entry name" value="AA_permease"/>
    <property type="match status" value="1"/>
</dbReference>
<dbReference type="RefSeq" id="WP_152942420.1">
    <property type="nucleotide sequence ID" value="NZ_CP045482.1"/>
</dbReference>
<feature type="transmembrane region" description="Helical" evidence="5">
    <location>
        <begin position="325"/>
        <end position="345"/>
    </location>
</feature>
<evidence type="ECO:0000313" key="8">
    <source>
        <dbReference type="EMBL" id="QGR21376.1"/>
    </source>
</evidence>
<dbReference type="KEGG" id="aamb:D1866_04760"/>
<evidence type="ECO:0000256" key="1">
    <source>
        <dbReference type="ARBA" id="ARBA00004141"/>
    </source>
</evidence>
<feature type="transmembrane region" description="Helical" evidence="5">
    <location>
        <begin position="388"/>
        <end position="406"/>
    </location>
</feature>
<keyword evidence="9" id="KW-1185">Reference proteome</keyword>
<evidence type="ECO:0000256" key="5">
    <source>
        <dbReference type="SAM" id="Phobius"/>
    </source>
</evidence>
<feature type="transmembrane region" description="Helical" evidence="5">
    <location>
        <begin position="49"/>
        <end position="70"/>
    </location>
</feature>
<dbReference type="PANTHER" id="PTHR42770:SF11">
    <property type="entry name" value="INNER MEMBRANE TRANSPORT PROTEIN YBAT"/>
    <property type="match status" value="1"/>
</dbReference>
<evidence type="ECO:0000313" key="7">
    <source>
        <dbReference type="EMBL" id="MQL56073.1"/>
    </source>
</evidence>
<feature type="transmembrane region" description="Helical" evidence="5">
    <location>
        <begin position="154"/>
        <end position="173"/>
    </location>
</feature>
<gene>
    <name evidence="8" type="ORF">D1866_04760</name>
    <name evidence="7" type="ORF">GFB69_10065</name>
</gene>
<proteinExistence type="predicted"/>
<feature type="transmembrane region" description="Helical" evidence="5">
    <location>
        <begin position="185"/>
        <end position="204"/>
    </location>
</feature>
<feature type="transmembrane region" description="Helical" evidence="5">
    <location>
        <begin position="271"/>
        <end position="297"/>
    </location>
</feature>
<reference evidence="7 10" key="1">
    <citation type="submission" date="2019-10" db="EMBL/GenBank/DDBJ databases">
        <title>Comparative genomics of sulfur disproportionating microorganisms.</title>
        <authorList>
            <person name="Ward L.M."/>
            <person name="Bertran E."/>
            <person name="Johnston D."/>
        </authorList>
    </citation>
    <scope>NUCLEOTIDE SEQUENCE [LARGE SCALE GENOMIC DNA]</scope>
    <source>
        <strain evidence="7 10">DSM 3772</strain>
    </source>
</reference>
<feature type="transmembrane region" description="Helical" evidence="5">
    <location>
        <begin position="21"/>
        <end position="43"/>
    </location>
</feature>